<dbReference type="Pfam" id="PF20041">
    <property type="entry name" value="DUF6443"/>
    <property type="match status" value="1"/>
</dbReference>
<name>A0ABT9STY0_9FLAO</name>
<keyword evidence="4" id="KW-1185">Reference proteome</keyword>
<keyword evidence="1" id="KW-0732">Signal</keyword>
<dbReference type="InterPro" id="IPR045619">
    <property type="entry name" value="DUF6443"/>
</dbReference>
<dbReference type="Proteomes" id="UP001235513">
    <property type="component" value="Unassembled WGS sequence"/>
</dbReference>
<feature type="domain" description="DUF6443" evidence="2">
    <location>
        <begin position="32"/>
        <end position="147"/>
    </location>
</feature>
<evidence type="ECO:0000259" key="2">
    <source>
        <dbReference type="Pfam" id="PF20041"/>
    </source>
</evidence>
<comment type="caution">
    <text evidence="3">The sequence shown here is derived from an EMBL/GenBank/DDBJ whole genome shotgun (WGS) entry which is preliminary data.</text>
</comment>
<feature type="non-terminal residue" evidence="3">
    <location>
        <position position="709"/>
    </location>
</feature>
<evidence type="ECO:0000313" key="4">
    <source>
        <dbReference type="Proteomes" id="UP001235513"/>
    </source>
</evidence>
<reference evidence="3 4" key="1">
    <citation type="submission" date="2023-07" db="EMBL/GenBank/DDBJ databases">
        <title>Sorghum-associated microbial communities from plants grown in Nebraska, USA.</title>
        <authorList>
            <person name="Schachtman D."/>
        </authorList>
    </citation>
    <scope>NUCLEOTIDE SEQUENCE [LARGE SCALE GENOMIC DNA]</scope>
    <source>
        <strain evidence="3 4">CC351</strain>
    </source>
</reference>
<dbReference type="EMBL" id="JAUSRL010000015">
    <property type="protein sequence ID" value="MDP9962289.1"/>
    <property type="molecule type" value="Genomic_DNA"/>
</dbReference>
<evidence type="ECO:0000256" key="1">
    <source>
        <dbReference type="SAM" id="SignalP"/>
    </source>
</evidence>
<dbReference type="Gene3D" id="2.180.10.10">
    <property type="entry name" value="RHS repeat-associated core"/>
    <property type="match status" value="1"/>
</dbReference>
<protein>
    <recommendedName>
        <fullName evidence="2">DUF6443 domain-containing protein</fullName>
    </recommendedName>
</protein>
<sequence length="709" mass="79465">MMKKILSALSLLFVIVQSYAQTTTENYIQSRSYLEPVTSSSTTAKQVRTVQYFDGLGRLKQLVNVKASPLGKDVVTHVEYDPFGRQVKDFLPIPQSGTQNGAIIPTPLANAPAVYGSEKIYAEKVLENSPLDRIQQQIQVGNDWTNKPVAFQYGTNAQNEVYKFTTNTTWVNNATSSALVLEYFPANQLYKNTVTDEDGNTIVEYKNGQGQIVLVSKEGTNTYYVYNEYNQLAFVIPPKALTGPITEAVLNDLCYQYRYDRRGRLVEKKLPGKGWEYMVYNNADQLVMSQDANLRAQNKWMLTKYDQFERVVLTGITNNTATRQTLQANITAATYTFEIRSVGSFTVSGMPIYYTNRALPASLAQVLTINYYDSYPGYGFNPTFPTTLIGGEVPLSDDPSTDGRSTKGLPVMNLVKNIDDDNWTRNYTYYDKKGRVIGTHSINHLGGYTRSETQLDFAGAPQKTLTFQVRKGGESGVTVNERFVYDNQNRLLQHYHQVDDKPEQLLAENTYNEISQLTNKKVGNNLQSIDYAYNIRGWMTDINKDQMAVPNLGGKLFSYKIKYTQKEGIENPDPAQFGGKNVKARYNGNIAEVDWRAVETLGVNPSSTPKRYGYAYDNLNRLSAGYYQNPNNPYSKENTESLAYDLNGNITSLYRTSVIGGNTTATVIDNLQYTYQGNRLTQLDDASGNPSGYEAASSFSTAINYDANG</sequence>
<feature type="signal peptide" evidence="1">
    <location>
        <begin position="1"/>
        <end position="20"/>
    </location>
</feature>
<accession>A0ABT9STY0</accession>
<evidence type="ECO:0000313" key="3">
    <source>
        <dbReference type="EMBL" id="MDP9962289.1"/>
    </source>
</evidence>
<feature type="chain" id="PRO_5047099963" description="DUF6443 domain-containing protein" evidence="1">
    <location>
        <begin position="21"/>
        <end position="709"/>
    </location>
</feature>
<dbReference type="RefSeq" id="WP_306846729.1">
    <property type="nucleotide sequence ID" value="NZ_JAUSRL010000015.1"/>
</dbReference>
<proteinExistence type="predicted"/>
<gene>
    <name evidence="3" type="ORF">J2T04_004217</name>
</gene>
<organism evidence="3 4">
    <name type="scientific">Chryseobacterium lathyri</name>
    <dbReference type="NCBI Taxonomy" id="395933"/>
    <lineage>
        <taxon>Bacteria</taxon>
        <taxon>Pseudomonadati</taxon>
        <taxon>Bacteroidota</taxon>
        <taxon>Flavobacteriia</taxon>
        <taxon>Flavobacteriales</taxon>
        <taxon>Weeksellaceae</taxon>
        <taxon>Chryseobacterium group</taxon>
        <taxon>Chryseobacterium</taxon>
    </lineage>
</organism>